<keyword evidence="3" id="KW-1185">Reference proteome</keyword>
<dbReference type="InterPro" id="IPR019402">
    <property type="entry name" value="CWH43_N"/>
</dbReference>
<dbReference type="GO" id="GO:0000139">
    <property type="term" value="C:Golgi membrane"/>
    <property type="evidence" value="ECO:0007669"/>
    <property type="project" value="InterPro"/>
</dbReference>
<dbReference type="EnsemblMetazoa" id="PPA18732.1">
    <property type="protein sequence ID" value="PPA18732.1"/>
    <property type="gene ID" value="WBGene00108286"/>
</dbReference>
<accession>A0A8R1YHA4</accession>
<dbReference type="PANTHER" id="PTHR12892:SF15">
    <property type="entry name" value="POST-GPI ATTACHMENT TO PROTEINS FACTOR 2-LIKE"/>
    <property type="match status" value="1"/>
</dbReference>
<evidence type="ECO:0000313" key="3">
    <source>
        <dbReference type="Proteomes" id="UP000005239"/>
    </source>
</evidence>
<evidence type="ECO:0000259" key="1">
    <source>
        <dbReference type="Pfam" id="PF10277"/>
    </source>
</evidence>
<dbReference type="OrthoDB" id="5874654at2759"/>
<proteinExistence type="predicted"/>
<dbReference type="GO" id="GO:0005789">
    <property type="term" value="C:endoplasmic reticulum membrane"/>
    <property type="evidence" value="ECO:0000318"/>
    <property type="project" value="GO_Central"/>
</dbReference>
<evidence type="ECO:0000313" key="2">
    <source>
        <dbReference type="EnsemblMetazoa" id="PPA18732.1"/>
    </source>
</evidence>
<protein>
    <recommendedName>
        <fullName evidence="1">CWH43-like N-terminal domain-containing protein</fullName>
    </recommendedName>
</protein>
<reference evidence="2" key="2">
    <citation type="submission" date="2022-06" db="UniProtKB">
        <authorList>
            <consortium name="EnsemblMetazoa"/>
        </authorList>
    </citation>
    <scope>IDENTIFICATION</scope>
    <source>
        <strain evidence="2">PS312</strain>
    </source>
</reference>
<organism evidence="2 3">
    <name type="scientific">Pristionchus pacificus</name>
    <name type="common">Parasitic nematode worm</name>
    <dbReference type="NCBI Taxonomy" id="54126"/>
    <lineage>
        <taxon>Eukaryota</taxon>
        <taxon>Metazoa</taxon>
        <taxon>Ecdysozoa</taxon>
        <taxon>Nematoda</taxon>
        <taxon>Chromadorea</taxon>
        <taxon>Rhabditida</taxon>
        <taxon>Rhabditina</taxon>
        <taxon>Diplogasteromorpha</taxon>
        <taxon>Diplogasteroidea</taxon>
        <taxon>Neodiplogasteridae</taxon>
        <taxon>Pristionchus</taxon>
    </lineage>
</organism>
<reference evidence="3" key="1">
    <citation type="journal article" date="2008" name="Nat. Genet.">
        <title>The Pristionchus pacificus genome provides a unique perspective on nematode lifestyle and parasitism.</title>
        <authorList>
            <person name="Dieterich C."/>
            <person name="Clifton S.W."/>
            <person name="Schuster L.N."/>
            <person name="Chinwalla A."/>
            <person name="Delehaunty K."/>
            <person name="Dinkelacker I."/>
            <person name="Fulton L."/>
            <person name="Fulton R."/>
            <person name="Godfrey J."/>
            <person name="Minx P."/>
            <person name="Mitreva M."/>
            <person name="Roeseler W."/>
            <person name="Tian H."/>
            <person name="Witte H."/>
            <person name="Yang S.P."/>
            <person name="Wilson R.K."/>
            <person name="Sommer R.J."/>
        </authorList>
    </citation>
    <scope>NUCLEOTIDE SEQUENCE [LARGE SCALE GENOMIC DNA]</scope>
    <source>
        <strain evidence="3">PS312</strain>
    </source>
</reference>
<dbReference type="AlphaFoldDB" id="A0A2A6D0V1"/>
<accession>A0A2A6D0V1</accession>
<dbReference type="GO" id="GO:0006506">
    <property type="term" value="P:GPI anchor biosynthetic process"/>
    <property type="evidence" value="ECO:0000318"/>
    <property type="project" value="GO_Central"/>
</dbReference>
<dbReference type="PANTHER" id="PTHR12892">
    <property type="entry name" value="FGF RECEPTOR ACTIVATING PROTEIN 1"/>
    <property type="match status" value="1"/>
</dbReference>
<dbReference type="Pfam" id="PF10277">
    <property type="entry name" value="Frag1"/>
    <property type="match status" value="1"/>
</dbReference>
<sequence length="272" mass="31300">MVKLDKPMKWSLEAPSKLLPVAPIVFAAAVLPFLAFLISVIYTFLFARERLDEWTMPDCPHLKTSIPPLSYIIGEWEPQRLIMLLALYVHIPARFIVIYMYFPVFTWYPQNAAMALSSFLETLGFVGVIVLHVNLGFEFHALWFGLWVFSFIATGILQAELHRLHSLGKKHKRLRHTLCAKWLILIATIATLVSMSYTYPYATSRCSVLMYTIFVVTEYLIAFFNAIFYTITLYEFAAEFKYYRITAVRYGEEDGEKRSEGITTSVASTITI</sequence>
<dbReference type="InterPro" id="IPR039545">
    <property type="entry name" value="PGAP2"/>
</dbReference>
<gene>
    <name evidence="2" type="primary">WBGene00108286</name>
</gene>
<feature type="domain" description="CWH43-like N-terminal" evidence="1">
    <location>
        <begin position="23"/>
        <end position="237"/>
    </location>
</feature>
<dbReference type="Proteomes" id="UP000005239">
    <property type="component" value="Unassembled WGS sequence"/>
</dbReference>
<name>A0A2A6D0V1_PRIPA</name>